<reference evidence="6" key="1">
    <citation type="submission" date="2022-07" db="EMBL/GenBank/DDBJ databases">
        <authorList>
            <person name="Trinca V."/>
            <person name="Uliana J.V.C."/>
            <person name="Torres T.T."/>
            <person name="Ward R.J."/>
            <person name="Monesi N."/>
        </authorList>
    </citation>
    <scope>NUCLEOTIDE SEQUENCE</scope>
    <source>
        <strain evidence="6">HSMRA1968</strain>
        <tissue evidence="6">Whole embryos</tissue>
    </source>
</reference>
<dbReference type="SMART" id="SM00020">
    <property type="entry name" value="Tryp_SPc"/>
    <property type="match status" value="2"/>
</dbReference>
<dbReference type="GO" id="GO:0004252">
    <property type="term" value="F:serine-type endopeptidase activity"/>
    <property type="evidence" value="ECO:0007669"/>
    <property type="project" value="InterPro"/>
</dbReference>
<accession>A0A9Q0S8R1</accession>
<dbReference type="OrthoDB" id="10059102at2759"/>
<dbReference type="PANTHER" id="PTHR24256">
    <property type="entry name" value="TRYPTASE-RELATED"/>
    <property type="match status" value="1"/>
</dbReference>
<dbReference type="SUPFAM" id="SSF50494">
    <property type="entry name" value="Trypsin-like serine proteases"/>
    <property type="match status" value="2"/>
</dbReference>
<evidence type="ECO:0000256" key="3">
    <source>
        <dbReference type="ARBA" id="ARBA00024195"/>
    </source>
</evidence>
<dbReference type="InterPro" id="IPR001314">
    <property type="entry name" value="Peptidase_S1A"/>
</dbReference>
<dbReference type="InterPro" id="IPR001254">
    <property type="entry name" value="Trypsin_dom"/>
</dbReference>
<comment type="caution">
    <text evidence="6">The sequence shown here is derived from an EMBL/GenBank/DDBJ whole genome shotgun (WGS) entry which is preliminary data.</text>
</comment>
<dbReference type="GO" id="GO:0006508">
    <property type="term" value="P:proteolysis"/>
    <property type="evidence" value="ECO:0007669"/>
    <property type="project" value="InterPro"/>
</dbReference>
<proteinExistence type="inferred from homology"/>
<dbReference type="PROSITE" id="PS50240">
    <property type="entry name" value="TRYPSIN_DOM"/>
    <property type="match status" value="1"/>
</dbReference>
<dbReference type="InterPro" id="IPR043504">
    <property type="entry name" value="Peptidase_S1_PA_chymotrypsin"/>
</dbReference>
<feature type="signal peptide" evidence="4">
    <location>
        <begin position="1"/>
        <end position="18"/>
    </location>
</feature>
<dbReference type="Pfam" id="PF00089">
    <property type="entry name" value="Trypsin"/>
    <property type="match status" value="2"/>
</dbReference>
<gene>
    <name evidence="6" type="primary">CHYM1_2</name>
    <name evidence="6" type="ORF">Bhyg_03430</name>
</gene>
<keyword evidence="2" id="KW-0325">Glycoprotein</keyword>
<dbReference type="PROSITE" id="PS00135">
    <property type="entry name" value="TRYPSIN_SER"/>
    <property type="match status" value="2"/>
</dbReference>
<evidence type="ECO:0000256" key="4">
    <source>
        <dbReference type="SAM" id="SignalP"/>
    </source>
</evidence>
<dbReference type="InterPro" id="IPR051487">
    <property type="entry name" value="Ser/Thr_Proteases_Immune/Dev"/>
</dbReference>
<dbReference type="Proteomes" id="UP001151699">
    <property type="component" value="Chromosome A"/>
</dbReference>
<feature type="chain" id="PRO_5040475031" evidence="4">
    <location>
        <begin position="19"/>
        <end position="413"/>
    </location>
</feature>
<feature type="non-terminal residue" evidence="6">
    <location>
        <position position="413"/>
    </location>
</feature>
<name>A0A9Q0S8R1_9DIPT</name>
<evidence type="ECO:0000256" key="2">
    <source>
        <dbReference type="ARBA" id="ARBA00023180"/>
    </source>
</evidence>
<dbReference type="EMBL" id="WJQU01000001">
    <property type="protein sequence ID" value="KAJ6648203.1"/>
    <property type="molecule type" value="Genomic_DNA"/>
</dbReference>
<feature type="domain" description="Peptidase S1" evidence="5">
    <location>
        <begin position="24"/>
        <end position="308"/>
    </location>
</feature>
<dbReference type="PRINTS" id="PR00722">
    <property type="entry name" value="CHYMOTRYPSIN"/>
</dbReference>
<keyword evidence="4" id="KW-0732">Signal</keyword>
<protein>
    <submittedName>
        <fullName evidence="6">Chymotrypsin-1</fullName>
    </submittedName>
</protein>
<organism evidence="6 7">
    <name type="scientific">Pseudolycoriella hygida</name>
    <dbReference type="NCBI Taxonomy" id="35572"/>
    <lineage>
        <taxon>Eukaryota</taxon>
        <taxon>Metazoa</taxon>
        <taxon>Ecdysozoa</taxon>
        <taxon>Arthropoda</taxon>
        <taxon>Hexapoda</taxon>
        <taxon>Insecta</taxon>
        <taxon>Pterygota</taxon>
        <taxon>Neoptera</taxon>
        <taxon>Endopterygota</taxon>
        <taxon>Diptera</taxon>
        <taxon>Nematocera</taxon>
        <taxon>Sciaroidea</taxon>
        <taxon>Sciaridae</taxon>
        <taxon>Pseudolycoriella</taxon>
    </lineage>
</organism>
<dbReference type="InterPro" id="IPR033116">
    <property type="entry name" value="TRYPSIN_SER"/>
</dbReference>
<keyword evidence="1" id="KW-1015">Disulfide bond</keyword>
<comment type="similarity">
    <text evidence="3">Belongs to the peptidase S1 family. CLIP subfamily.</text>
</comment>
<evidence type="ECO:0000313" key="6">
    <source>
        <dbReference type="EMBL" id="KAJ6648203.1"/>
    </source>
</evidence>
<keyword evidence="7" id="KW-1185">Reference proteome</keyword>
<evidence type="ECO:0000313" key="7">
    <source>
        <dbReference type="Proteomes" id="UP001151699"/>
    </source>
</evidence>
<sequence length="413" mass="45372">MWSSIVRTLSLILLWVNGFGMVRINGGAEITIEEAPYMAYIRFNVDAVNEKSCDGVIKSSPYNPFPVIIDPKDISVLVGTAALDKPDEGQTFKVAKIFLKDYDRRNDIAILKLTRIIVLNWDTLSTVYLPADSTYVPENGTKVHVEGWGVNPQNTYNLLRAHIYTIYGERCDKEGADPKYQICTLGKKNAGPCDGDSGGPLLTDRFGMVRINGGSEITIEEAPYMAYITFQTDKARFKYCEGVISSKPDDPNPVIIHPKDIKVLVGTAASDKKDEGQVFDVATVFLKDYSKHNDIAILKLARIIVLNWDTLSTVYLPADTTYVPENGTKVHVDGWGINPQNSRNLLRAHMYTIYGEICDREGADPIGQICGLGKNNAGPCDGDSGGPLLTDSNNVQIGIISQVPKMCINEAGV</sequence>
<evidence type="ECO:0000256" key="1">
    <source>
        <dbReference type="ARBA" id="ARBA00023157"/>
    </source>
</evidence>
<dbReference type="InterPro" id="IPR009003">
    <property type="entry name" value="Peptidase_S1_PA"/>
</dbReference>
<evidence type="ECO:0000259" key="5">
    <source>
        <dbReference type="PROSITE" id="PS50240"/>
    </source>
</evidence>
<dbReference type="Gene3D" id="2.40.10.10">
    <property type="entry name" value="Trypsin-like serine proteases"/>
    <property type="match status" value="2"/>
</dbReference>
<dbReference type="AlphaFoldDB" id="A0A9Q0S8R1"/>